<reference evidence="2 3" key="1">
    <citation type="journal article" date="2016" name="Nat. Commun.">
        <title>Thousands of microbial genomes shed light on interconnected biogeochemical processes in an aquifer system.</title>
        <authorList>
            <person name="Anantharaman K."/>
            <person name="Brown C.T."/>
            <person name="Hug L.A."/>
            <person name="Sharon I."/>
            <person name="Castelle C.J."/>
            <person name="Probst A.J."/>
            <person name="Thomas B.C."/>
            <person name="Singh A."/>
            <person name="Wilkins M.J."/>
            <person name="Karaoz U."/>
            <person name="Brodie E.L."/>
            <person name="Williams K.H."/>
            <person name="Hubbard S.S."/>
            <person name="Banfield J.F."/>
        </authorList>
    </citation>
    <scope>NUCLEOTIDE SEQUENCE [LARGE SCALE GENOMIC DNA]</scope>
</reference>
<dbReference type="Proteomes" id="UP000177235">
    <property type="component" value="Unassembled WGS sequence"/>
</dbReference>
<proteinExistence type="predicted"/>
<name>A0A1F5QCJ5_9BACT</name>
<dbReference type="Pfam" id="PF10648">
    <property type="entry name" value="Gmad2"/>
    <property type="match status" value="1"/>
</dbReference>
<evidence type="ECO:0000313" key="3">
    <source>
        <dbReference type="Proteomes" id="UP000177235"/>
    </source>
</evidence>
<feature type="domain" description="Bacterial spore germination immunoglobulin-like" evidence="1">
    <location>
        <begin position="54"/>
        <end position="139"/>
    </location>
</feature>
<sequence>MTTRTSIILVLAGILLIGGLWSAIKTAPIENNNGTTSDQGGGLEQNIPGNDKLRIFSPLPNGVITSPVSLRGEARGNWYFEASFPIRLLDANGKELAVAVAQAQGEWMTEDFVPFNVNMSFPVPTTSTGTLVFQKDNPSGLPEHDDEFRMPVRFR</sequence>
<dbReference type="EMBL" id="MFFF01000011">
    <property type="protein sequence ID" value="OGE99868.1"/>
    <property type="molecule type" value="Genomic_DNA"/>
</dbReference>
<comment type="caution">
    <text evidence="2">The sequence shown here is derived from an EMBL/GenBank/DDBJ whole genome shotgun (WGS) entry which is preliminary data.</text>
</comment>
<evidence type="ECO:0000313" key="2">
    <source>
        <dbReference type="EMBL" id="OGE99868.1"/>
    </source>
</evidence>
<evidence type="ECO:0000259" key="1">
    <source>
        <dbReference type="Pfam" id="PF10648"/>
    </source>
</evidence>
<dbReference type="AlphaFoldDB" id="A0A1F5QCJ5"/>
<protein>
    <recommendedName>
        <fullName evidence="1">Bacterial spore germination immunoglobulin-like domain-containing protein</fullName>
    </recommendedName>
</protein>
<gene>
    <name evidence="2" type="ORF">A3J05_03620</name>
</gene>
<accession>A0A1F5QCJ5</accession>
<organism evidence="2 3">
    <name type="scientific">Candidatus Doudnabacteria bacterium RIFCSPLOWO2_02_FULL_48_13</name>
    <dbReference type="NCBI Taxonomy" id="1817845"/>
    <lineage>
        <taxon>Bacteria</taxon>
        <taxon>Candidatus Doudnaibacteriota</taxon>
    </lineage>
</organism>
<dbReference type="InterPro" id="IPR018911">
    <property type="entry name" value="Gmad2_Ig-like_dom"/>
</dbReference>